<reference evidence="1" key="1">
    <citation type="submission" date="2022-08" db="EMBL/GenBank/DDBJ databases">
        <title>A Global Phylogenomic Analysis of the Shiitake Genus Lentinula.</title>
        <authorList>
            <consortium name="DOE Joint Genome Institute"/>
            <person name="Sierra-Patev S."/>
            <person name="Min B."/>
            <person name="Naranjo-Ortiz M."/>
            <person name="Looney B."/>
            <person name="Konkel Z."/>
            <person name="Slot J.C."/>
            <person name="Sakamoto Y."/>
            <person name="Steenwyk J.L."/>
            <person name="Rokas A."/>
            <person name="Carro J."/>
            <person name="Camarero S."/>
            <person name="Ferreira P."/>
            <person name="Molpeceres G."/>
            <person name="Ruiz-Duenas F.J."/>
            <person name="Serrano A."/>
            <person name="Henrissat B."/>
            <person name="Drula E."/>
            <person name="Hughes K.W."/>
            <person name="Mata J.L."/>
            <person name="Ishikawa N.K."/>
            <person name="Vargas-Isla R."/>
            <person name="Ushijima S."/>
            <person name="Smith C.A."/>
            <person name="Ahrendt S."/>
            <person name="Andreopoulos W."/>
            <person name="He G."/>
            <person name="Labutti K."/>
            <person name="Lipzen A."/>
            <person name="Ng V."/>
            <person name="Riley R."/>
            <person name="Sandor L."/>
            <person name="Barry K."/>
            <person name="Martinez A.T."/>
            <person name="Xiao Y."/>
            <person name="Gibbons J.G."/>
            <person name="Terashima K."/>
            <person name="Grigoriev I.V."/>
            <person name="Hibbett D.S."/>
        </authorList>
    </citation>
    <scope>NUCLEOTIDE SEQUENCE</scope>
    <source>
        <strain evidence="1">RHP3577 ss4</strain>
    </source>
</reference>
<dbReference type="Proteomes" id="UP001150217">
    <property type="component" value="Unassembled WGS sequence"/>
</dbReference>
<evidence type="ECO:0000313" key="1">
    <source>
        <dbReference type="EMBL" id="KAJ4480721.1"/>
    </source>
</evidence>
<name>A0ABQ8VCK6_9AGAR</name>
<comment type="caution">
    <text evidence="1">The sequence shown here is derived from an EMBL/GenBank/DDBJ whole genome shotgun (WGS) entry which is preliminary data.</text>
</comment>
<evidence type="ECO:0000313" key="2">
    <source>
        <dbReference type="Proteomes" id="UP001150217"/>
    </source>
</evidence>
<gene>
    <name evidence="1" type="ORF">C8R41DRAFT_841985</name>
</gene>
<keyword evidence="2" id="KW-1185">Reference proteome</keyword>
<evidence type="ECO:0008006" key="3">
    <source>
        <dbReference type="Google" id="ProtNLM"/>
    </source>
</evidence>
<sequence length="360" mass="40594">METGHEELCMLLPHLTRLACIDLQGYTSSVALLNAVNKHPSVSAMIVDSLYGLHHLPKPLSSLDLSKVVVECGSISHPGLETSYARGLKVYQLVIRQPESLKEEFGNSTFQGLHEISLAMNRHPILLGWLPRLASAHPQLENVIFVDMSNSQMQFTSDTIPFILPFIEKSSQRGLDTTFNITRLVISRTQCGCLSNSGWHVTELIMNVQSSLLVILPIVASCFPCLRTLGFWIYHKRRYNVDELVAVLASFRSLRVLKPARLFKQLRSPDEQLHRPWKPLRHIDKIDRVRRLGARAEARLYWYMSLISKGLPSLEAVYIEEEGYGDEKSCSHGDWYLQGWLSVRGARDFAGTLELGGISG</sequence>
<proteinExistence type="predicted"/>
<protein>
    <recommendedName>
        <fullName evidence="3">F-box domain-containing protein</fullName>
    </recommendedName>
</protein>
<accession>A0ABQ8VCK6</accession>
<organism evidence="1 2">
    <name type="scientific">Lentinula lateritia</name>
    <dbReference type="NCBI Taxonomy" id="40482"/>
    <lineage>
        <taxon>Eukaryota</taxon>
        <taxon>Fungi</taxon>
        <taxon>Dikarya</taxon>
        <taxon>Basidiomycota</taxon>
        <taxon>Agaricomycotina</taxon>
        <taxon>Agaricomycetes</taxon>
        <taxon>Agaricomycetidae</taxon>
        <taxon>Agaricales</taxon>
        <taxon>Marasmiineae</taxon>
        <taxon>Omphalotaceae</taxon>
        <taxon>Lentinula</taxon>
    </lineage>
</organism>
<dbReference type="EMBL" id="JANVFT010000060">
    <property type="protein sequence ID" value="KAJ4480721.1"/>
    <property type="molecule type" value="Genomic_DNA"/>
</dbReference>